<dbReference type="PANTHER" id="PTHR45749">
    <property type="match status" value="1"/>
</dbReference>
<protein>
    <recommendedName>
        <fullName evidence="1">HAT C-terminal dimerisation domain-containing protein</fullName>
    </recommendedName>
</protein>
<gene>
    <name evidence="2" type="ORF">FJT64_005767</name>
    <name evidence="3" type="ORF">FJT64_018062</name>
</gene>
<dbReference type="Proteomes" id="UP000440578">
    <property type="component" value="Unassembled WGS sequence"/>
</dbReference>
<accession>A0A6A4X9J0</accession>
<dbReference type="GO" id="GO:0046983">
    <property type="term" value="F:protein dimerization activity"/>
    <property type="evidence" value="ECO:0007669"/>
    <property type="project" value="InterPro"/>
</dbReference>
<proteinExistence type="predicted"/>
<evidence type="ECO:0000313" key="4">
    <source>
        <dbReference type="Proteomes" id="UP000440578"/>
    </source>
</evidence>
<name>A0A6A4X9J0_AMPAM</name>
<feature type="domain" description="HAT C-terminal dimerisation" evidence="1">
    <location>
        <begin position="136"/>
        <end position="183"/>
    </location>
</feature>
<dbReference type="InterPro" id="IPR008906">
    <property type="entry name" value="HATC_C_dom"/>
</dbReference>
<dbReference type="PANTHER" id="PTHR45749:SF21">
    <property type="entry name" value="DUF4371 DOMAIN-CONTAINING PROTEIN"/>
    <property type="match status" value="1"/>
</dbReference>
<organism evidence="3 4">
    <name type="scientific">Amphibalanus amphitrite</name>
    <name type="common">Striped barnacle</name>
    <name type="synonym">Balanus amphitrite</name>
    <dbReference type="NCBI Taxonomy" id="1232801"/>
    <lineage>
        <taxon>Eukaryota</taxon>
        <taxon>Metazoa</taxon>
        <taxon>Ecdysozoa</taxon>
        <taxon>Arthropoda</taxon>
        <taxon>Crustacea</taxon>
        <taxon>Multicrustacea</taxon>
        <taxon>Cirripedia</taxon>
        <taxon>Thoracica</taxon>
        <taxon>Thoracicalcarea</taxon>
        <taxon>Balanomorpha</taxon>
        <taxon>Balanoidea</taxon>
        <taxon>Balanidae</taxon>
        <taxon>Amphibalaninae</taxon>
        <taxon>Amphibalanus</taxon>
    </lineage>
</organism>
<dbReference type="OrthoDB" id="6357573at2759"/>
<evidence type="ECO:0000259" key="1">
    <source>
        <dbReference type="Pfam" id="PF05699"/>
    </source>
</evidence>
<dbReference type="EMBL" id="VIIS01001533">
    <property type="protein sequence ID" value="KAF0296816.1"/>
    <property type="molecule type" value="Genomic_DNA"/>
</dbReference>
<evidence type="ECO:0000313" key="3">
    <source>
        <dbReference type="EMBL" id="KAF0311101.1"/>
    </source>
</evidence>
<sequence length="213" mass="23848">MPRRRKVPARLGGGEVHADGDPRALYRRQYYELLDLLIGQLEERFDQPGFLVLQLVERLIESAAAGQASPVPAELRDLYGADLNLPRLETQLKLLTTIVNDDGDCGQNLNGIVQTLQSASESGGEVFRRLMSEVITLVRIYLTVPVSTATAERTFSTLRRTKTYLRTTMGQVRLNSAMLCTTHRERVDQLDVGAIAQQFVAVNDRRRGFFGPM</sequence>
<dbReference type="EMBL" id="VIIS01000265">
    <property type="protein sequence ID" value="KAF0311101.1"/>
    <property type="molecule type" value="Genomic_DNA"/>
</dbReference>
<evidence type="ECO:0000313" key="2">
    <source>
        <dbReference type="EMBL" id="KAF0296816.1"/>
    </source>
</evidence>
<dbReference type="SUPFAM" id="SSF53098">
    <property type="entry name" value="Ribonuclease H-like"/>
    <property type="match status" value="1"/>
</dbReference>
<comment type="caution">
    <text evidence="3">The sequence shown here is derived from an EMBL/GenBank/DDBJ whole genome shotgun (WGS) entry which is preliminary data.</text>
</comment>
<dbReference type="AlphaFoldDB" id="A0A6A4X9J0"/>
<keyword evidence="4" id="KW-1185">Reference proteome</keyword>
<dbReference type="InterPro" id="IPR012337">
    <property type="entry name" value="RNaseH-like_sf"/>
</dbReference>
<dbReference type="Pfam" id="PF05699">
    <property type="entry name" value="Dimer_Tnp_hAT"/>
    <property type="match status" value="1"/>
</dbReference>
<reference evidence="3 4" key="1">
    <citation type="submission" date="2019-07" db="EMBL/GenBank/DDBJ databases">
        <title>Draft genome assembly of a fouling barnacle, Amphibalanus amphitrite (Darwin, 1854): The first reference genome for Thecostraca.</title>
        <authorList>
            <person name="Kim W."/>
        </authorList>
    </citation>
    <scope>NUCLEOTIDE SEQUENCE [LARGE SCALE GENOMIC DNA]</scope>
    <source>
        <strain evidence="3">SNU_AA5</strain>
        <tissue evidence="3">Soma without cirri and trophi</tissue>
    </source>
</reference>